<feature type="region of interest" description="Disordered" evidence="1">
    <location>
        <begin position="1"/>
        <end position="30"/>
    </location>
</feature>
<reference evidence="3" key="1">
    <citation type="journal article" date="2019" name="Int. J. Syst. Evol. Microbiol.">
        <title>The Global Catalogue of Microorganisms (GCM) 10K type strain sequencing project: providing services to taxonomists for standard genome sequencing and annotation.</title>
        <authorList>
            <consortium name="The Broad Institute Genomics Platform"/>
            <consortium name="The Broad Institute Genome Sequencing Center for Infectious Disease"/>
            <person name="Wu L."/>
            <person name="Ma J."/>
        </authorList>
    </citation>
    <scope>NUCLEOTIDE SEQUENCE [LARGE SCALE GENOMIC DNA]</scope>
    <source>
        <strain evidence="3">CGMCC 4.7382</strain>
    </source>
</reference>
<organism evidence="2 3">
    <name type="scientific">Marinactinospora rubrisoli</name>
    <dbReference type="NCBI Taxonomy" id="2715399"/>
    <lineage>
        <taxon>Bacteria</taxon>
        <taxon>Bacillati</taxon>
        <taxon>Actinomycetota</taxon>
        <taxon>Actinomycetes</taxon>
        <taxon>Streptosporangiales</taxon>
        <taxon>Nocardiopsidaceae</taxon>
        <taxon>Marinactinospora</taxon>
    </lineage>
</organism>
<dbReference type="RefSeq" id="WP_379873463.1">
    <property type="nucleotide sequence ID" value="NZ_JBHTBH010000014.1"/>
</dbReference>
<accession>A0ABW2KNG0</accession>
<evidence type="ECO:0000256" key="1">
    <source>
        <dbReference type="SAM" id="MobiDB-lite"/>
    </source>
</evidence>
<proteinExistence type="predicted"/>
<name>A0ABW2KNG0_9ACTN</name>
<feature type="compositionally biased region" description="Polar residues" evidence="1">
    <location>
        <begin position="15"/>
        <end position="30"/>
    </location>
</feature>
<evidence type="ECO:0008006" key="4">
    <source>
        <dbReference type="Google" id="ProtNLM"/>
    </source>
</evidence>
<keyword evidence="3" id="KW-1185">Reference proteome</keyword>
<comment type="caution">
    <text evidence="2">The sequence shown here is derived from an EMBL/GenBank/DDBJ whole genome shotgun (WGS) entry which is preliminary data.</text>
</comment>
<sequence length="462" mass="47650">MPLSLWLSDRDATAGSAQASTPLRSTGRYASTTQPAGLTLLSDTAGQADYRCLFVLLDTGSATDVQVSTTGPGLSVAVDPTPASADNATAQQAVVTSSTTETPPGVAGWASSAPLGALATFQVRAFWLRRQLTGTPGSKAGTISVTATGQSAINLIMMWTEPEVIPKLPPATAAPVADLWIGPLGALRRVGERPREWSRPRALGAAEHVSLYGAVTTSRTRLAPRRTTWTWESLPPDDYDALAELALASQRADATIDAIDPAARNHLRAEQSRGWPLAGVTGTVGVTDLYTLTGSGALVTATSGGVRYACVQNTAAGDVLTWRHPYHGDAGWPVAPGMPVYLRLATTGTSTIYAGARIRLRFSDLSGVILGEATSAAGAGEISADAPAGAVLVAAQAVLDAGTGVRVIGAAELAYAPPADGLPPLGDGSPTYSVVSMDDTPSWLPLRSIGLEMVEVRSSATR</sequence>
<gene>
    <name evidence="2" type="ORF">ACFQRF_24110</name>
</gene>
<dbReference type="Proteomes" id="UP001596540">
    <property type="component" value="Unassembled WGS sequence"/>
</dbReference>
<protein>
    <recommendedName>
        <fullName evidence="4">Phage tail protein</fullName>
    </recommendedName>
</protein>
<evidence type="ECO:0000313" key="3">
    <source>
        <dbReference type="Proteomes" id="UP001596540"/>
    </source>
</evidence>
<dbReference type="EMBL" id="JBHTBH010000014">
    <property type="protein sequence ID" value="MFC7330823.1"/>
    <property type="molecule type" value="Genomic_DNA"/>
</dbReference>
<evidence type="ECO:0000313" key="2">
    <source>
        <dbReference type="EMBL" id="MFC7330823.1"/>
    </source>
</evidence>